<proteinExistence type="predicted"/>
<keyword evidence="1" id="KW-0812">Transmembrane</keyword>
<organism evidence="2 3">
    <name type="scientific">Nibrella viscosa</name>
    <dbReference type="NCBI Taxonomy" id="1084524"/>
    <lineage>
        <taxon>Bacteria</taxon>
        <taxon>Pseudomonadati</taxon>
        <taxon>Bacteroidota</taxon>
        <taxon>Cytophagia</taxon>
        <taxon>Cytophagales</taxon>
        <taxon>Spirosomataceae</taxon>
        <taxon>Nibrella</taxon>
    </lineage>
</organism>
<dbReference type="Proteomes" id="UP001500936">
    <property type="component" value="Unassembled WGS sequence"/>
</dbReference>
<keyword evidence="3" id="KW-1185">Reference proteome</keyword>
<comment type="caution">
    <text evidence="2">The sequence shown here is derived from an EMBL/GenBank/DDBJ whole genome shotgun (WGS) entry which is preliminary data.</text>
</comment>
<evidence type="ECO:0000313" key="3">
    <source>
        <dbReference type="Proteomes" id="UP001500936"/>
    </source>
</evidence>
<sequence>MTKHVYTDQLTLNDLQAYLDDRLSSRARHRVERILLEQPFYADALDGLKALRQNGASVTEQTTNLKAALQERIHASASERRLLPLWLTAATACILLVLSVAIYLIFFVQPPTTRPAHPTGTKVVEVELTPVDSLKGVRAERSKEKRR</sequence>
<evidence type="ECO:0000256" key="1">
    <source>
        <dbReference type="SAM" id="Phobius"/>
    </source>
</evidence>
<keyword evidence="1" id="KW-1133">Transmembrane helix</keyword>
<evidence type="ECO:0000313" key="2">
    <source>
        <dbReference type="EMBL" id="GAA4411666.1"/>
    </source>
</evidence>
<accession>A0ABP8KNG6</accession>
<dbReference type="RefSeq" id="WP_345269487.1">
    <property type="nucleotide sequence ID" value="NZ_BAABHB010000008.1"/>
</dbReference>
<reference evidence="3" key="1">
    <citation type="journal article" date="2019" name="Int. J. Syst. Evol. Microbiol.">
        <title>The Global Catalogue of Microorganisms (GCM) 10K type strain sequencing project: providing services to taxonomists for standard genome sequencing and annotation.</title>
        <authorList>
            <consortium name="The Broad Institute Genomics Platform"/>
            <consortium name="The Broad Institute Genome Sequencing Center for Infectious Disease"/>
            <person name="Wu L."/>
            <person name="Ma J."/>
        </authorList>
    </citation>
    <scope>NUCLEOTIDE SEQUENCE [LARGE SCALE GENOMIC DNA]</scope>
    <source>
        <strain evidence="3">JCM 17925</strain>
    </source>
</reference>
<gene>
    <name evidence="2" type="ORF">GCM10023187_37840</name>
</gene>
<keyword evidence="1" id="KW-0472">Membrane</keyword>
<dbReference type="EMBL" id="BAABHB010000008">
    <property type="protein sequence ID" value="GAA4411666.1"/>
    <property type="molecule type" value="Genomic_DNA"/>
</dbReference>
<feature type="transmembrane region" description="Helical" evidence="1">
    <location>
        <begin position="82"/>
        <end position="106"/>
    </location>
</feature>
<protein>
    <submittedName>
        <fullName evidence="2">Uncharacterized protein</fullName>
    </submittedName>
</protein>
<name>A0ABP8KNG6_9BACT</name>